<reference evidence="1" key="1">
    <citation type="submission" date="2020-12" db="EMBL/GenBank/DDBJ databases">
        <title>Clostridium thailandense sp. nov., a novel acetogenic bacterium isolated from peat land soil in Thailand.</title>
        <authorList>
            <person name="Chaikitkaew S."/>
            <person name="Birkeland N.K."/>
        </authorList>
    </citation>
    <scope>NUCLEOTIDE SEQUENCE</scope>
    <source>
        <strain evidence="1">DSM 17425</strain>
    </source>
</reference>
<protein>
    <submittedName>
        <fullName evidence="1">Uncharacterized protein</fullName>
    </submittedName>
</protein>
<dbReference type="AlphaFoldDB" id="A0A934M3H4"/>
<dbReference type="EMBL" id="JAEEGB010000010">
    <property type="protein sequence ID" value="MBI6873030.1"/>
    <property type="molecule type" value="Genomic_DNA"/>
</dbReference>
<evidence type="ECO:0000313" key="1">
    <source>
        <dbReference type="EMBL" id="MBI6873030.1"/>
    </source>
</evidence>
<dbReference type="RefSeq" id="WP_211142506.1">
    <property type="nucleotide sequence ID" value="NZ_JAEEGB010000010.1"/>
</dbReference>
<keyword evidence="2" id="KW-1185">Reference proteome</keyword>
<accession>A0A934M3H4</accession>
<comment type="caution">
    <text evidence="1">The sequence shown here is derived from an EMBL/GenBank/DDBJ whole genome shotgun (WGS) entry which is preliminary data.</text>
</comment>
<gene>
    <name evidence="1" type="ORF">I6U51_09985</name>
</gene>
<organism evidence="1 2">
    <name type="scientific">Clostridium aciditolerans</name>
    <dbReference type="NCBI Taxonomy" id="339861"/>
    <lineage>
        <taxon>Bacteria</taxon>
        <taxon>Bacillati</taxon>
        <taxon>Bacillota</taxon>
        <taxon>Clostridia</taxon>
        <taxon>Eubacteriales</taxon>
        <taxon>Clostridiaceae</taxon>
        <taxon>Clostridium</taxon>
    </lineage>
</organism>
<proteinExistence type="predicted"/>
<name>A0A934M3H4_9CLOT</name>
<dbReference type="Proteomes" id="UP000622687">
    <property type="component" value="Unassembled WGS sequence"/>
</dbReference>
<evidence type="ECO:0000313" key="2">
    <source>
        <dbReference type="Proteomes" id="UP000622687"/>
    </source>
</evidence>
<sequence length="58" mass="7282">MKLELEFEEIKNIENLISNRINELREKLVDDDDKEEELREIIRYYKRLMKKINEQIEE</sequence>